<proteinExistence type="predicted"/>
<dbReference type="SUPFAM" id="SSF51905">
    <property type="entry name" value="FAD/NAD(P)-binding domain"/>
    <property type="match status" value="1"/>
</dbReference>
<protein>
    <recommendedName>
        <fullName evidence="3">electron-transferring-flavoprotein dehydrogenase</fullName>
        <ecNumber evidence="3">1.5.5.1</ecNumber>
    </recommendedName>
</protein>
<dbReference type="GO" id="GO:0046872">
    <property type="term" value="F:metal ion binding"/>
    <property type="evidence" value="ECO:0007669"/>
    <property type="project" value="UniProtKB-KW"/>
</dbReference>
<dbReference type="OrthoDB" id="437331at2759"/>
<dbReference type="RefSeq" id="XP_029220667.1">
    <property type="nucleotide sequence ID" value="XM_029363301.1"/>
</dbReference>
<feature type="domain" description="ETF-QO/FixX C-terminal" evidence="14">
    <location>
        <begin position="981"/>
        <end position="1044"/>
    </location>
</feature>
<dbReference type="Proteomes" id="UP000224006">
    <property type="component" value="Chromosome III"/>
</dbReference>
<evidence type="ECO:0000256" key="9">
    <source>
        <dbReference type="ARBA" id="ARBA00023002"/>
    </source>
</evidence>
<evidence type="ECO:0000256" key="5">
    <source>
        <dbReference type="ARBA" id="ARBA00022630"/>
    </source>
</evidence>
<sequence>MDNLSRGWGRRSLAPAVRSVLHSSPLSASFVAAFSSPPSSVFLLSTDSRLVGASVFAASSPFQRLQARSTSCVGLSPLFLASPSSGSPHFAPLHLARHRALASLVAPSASLLFCATPPSASACVVWPVPASLGASRRFASASSSSSPVRERMHYDVLVVGGGPAGLAAAIRLKQKAEIAGRTDFSVCLIDKGAEIGSHILSGNVFEPRALDELLPGWRTLLPSSASLPDSSASSSPLAGLSSPFKDAAERAGGAAAAALYLQDQVLKFRRLLREESPPAEPSEKGKSREAANEPNDAAALRGGRGMNLSPQERDRSVQTAAGETGGSGREGADLIDAELHGTCAQGPLQREKERGEGGAGGLRRVEEEADGDRRRDQRGGSGKAEPKGEDEEGVSEDGGRTDVVGATANEESAEVKQIEEFLESLKEKEEDAVFDKTAMRTSFIVAEEGIHEAQARRREAGSIASDAVRTAGGPPVRTVATEDEFLVFFNNRRALELPMWALPQQMKNAGKNFIISLGELANWLAEVAEQHYGVEIYPGFAGADLLVKASKASEPLPLSSFRKDISDSSSASPPHLSSSTTPGPPFLAASFFSSASHPSFSFEAGARPYVCGVRTADMGVKKDGSKSKTFTPGIDLFAKQVVLAEGCRGSLAELAIAAFNLRGEHALKNRAGKSEEKKKHCANTLKERASAVLKGIFTRGKLSGAATAPCPQQYGLGLKEIWEVKEENHRKGKVVHSVGWPLGLGDYGGGFLYHTGDANRVLLGFVVGLDYKNPFLNPYEEFQRWKTHPRIASVLQGGQCVSYGARCLDEGGFQAMPSLTFPGGLLVGGCAGFLSAPKLKGTHLAMKSGMEAAEALADAFLRPSSSSPPSATGSESDGQGSAGETALNGGEADADAREGLEVKDYETRVRRSWAVEELYEVRNAKPCFQLGLLPGLLGSFFHLRLTRGREPWTLRWSKEDRDYTENADLHKSICYPPHDSRLTFSLLDNLVRSGTTHAHDQPSHLVVRRGMEDVPIDVSLRRFAGPEGRFCPAGVYEYVEEDSDLASSAKTESSSATAAPREKTTATRGGMASDLRRAEGTAQERKGKKPKKMRLQINAQNCLHCKGCAIKTTQNFIEWTVPEGGGGPRYSGM</sequence>
<dbReference type="Pfam" id="PF21162">
    <property type="entry name" value="ETFQO_UQ-bd"/>
    <property type="match status" value="1"/>
</dbReference>
<dbReference type="EC" id="1.5.5.1" evidence="3"/>
<dbReference type="InterPro" id="IPR007859">
    <property type="entry name" value="ETF-QO/FixX_C"/>
</dbReference>
<dbReference type="AlphaFoldDB" id="A0A2A9MDS5"/>
<evidence type="ECO:0000256" key="11">
    <source>
        <dbReference type="ARBA" id="ARBA00023014"/>
    </source>
</evidence>
<evidence type="ECO:0000256" key="2">
    <source>
        <dbReference type="ARBA" id="ARBA00001974"/>
    </source>
</evidence>
<evidence type="ECO:0000256" key="8">
    <source>
        <dbReference type="ARBA" id="ARBA00022982"/>
    </source>
</evidence>
<comment type="caution">
    <text evidence="16">The sequence shown here is derived from an EMBL/GenBank/DDBJ whole genome shotgun (WGS) entry which is preliminary data.</text>
</comment>
<keyword evidence="11" id="KW-0411">Iron-sulfur</keyword>
<keyword evidence="7" id="KW-0274">FAD</keyword>
<feature type="domain" description="ETF-QO/FixC ubiquinone-binding" evidence="15">
    <location>
        <begin position="714"/>
        <end position="808"/>
    </location>
</feature>
<comment type="cofactor">
    <cofactor evidence="1">
        <name>[4Fe-4S] cluster</name>
        <dbReference type="ChEBI" id="CHEBI:49883"/>
    </cofactor>
</comment>
<dbReference type="InterPro" id="IPR040156">
    <property type="entry name" value="ETF-QO"/>
</dbReference>
<gene>
    <name evidence="16" type="ORF">BESB_048500</name>
</gene>
<feature type="region of interest" description="Disordered" evidence="13">
    <location>
        <begin position="862"/>
        <end position="899"/>
    </location>
</feature>
<dbReference type="PANTHER" id="PTHR10617">
    <property type="entry name" value="ELECTRON TRANSFER FLAVOPROTEIN-UBIQUINONE OXIDOREDUCTASE"/>
    <property type="match status" value="1"/>
</dbReference>
<evidence type="ECO:0000259" key="15">
    <source>
        <dbReference type="Pfam" id="PF21162"/>
    </source>
</evidence>
<feature type="region of interest" description="Disordered" evidence="13">
    <location>
        <begin position="275"/>
        <end position="401"/>
    </location>
</feature>
<name>A0A2A9MDS5_BESBE</name>
<dbReference type="InterPro" id="IPR036188">
    <property type="entry name" value="FAD/NAD-bd_sf"/>
</dbReference>
<dbReference type="Gene3D" id="3.50.50.60">
    <property type="entry name" value="FAD/NAD(P)-binding domain"/>
    <property type="match status" value="3"/>
</dbReference>
<feature type="compositionally biased region" description="Low complexity" evidence="13">
    <location>
        <begin position="1047"/>
        <end position="1059"/>
    </location>
</feature>
<evidence type="ECO:0000256" key="10">
    <source>
        <dbReference type="ARBA" id="ARBA00023004"/>
    </source>
</evidence>
<dbReference type="GO" id="GO:0051536">
    <property type="term" value="F:iron-sulfur cluster binding"/>
    <property type="evidence" value="ECO:0007669"/>
    <property type="project" value="UniProtKB-KW"/>
</dbReference>
<feature type="compositionally biased region" description="Basic and acidic residues" evidence="13">
    <location>
        <begin position="275"/>
        <end position="291"/>
    </location>
</feature>
<keyword evidence="9" id="KW-0560">Oxidoreductase</keyword>
<evidence type="ECO:0000256" key="12">
    <source>
        <dbReference type="ARBA" id="ARBA00023075"/>
    </source>
</evidence>
<keyword evidence="10" id="KW-0408">Iron</keyword>
<keyword evidence="12 16" id="KW-0830">Ubiquinone</keyword>
<keyword evidence="17" id="KW-1185">Reference proteome</keyword>
<organism evidence="16 17">
    <name type="scientific">Besnoitia besnoiti</name>
    <name type="common">Apicomplexan protozoan</name>
    <dbReference type="NCBI Taxonomy" id="94643"/>
    <lineage>
        <taxon>Eukaryota</taxon>
        <taxon>Sar</taxon>
        <taxon>Alveolata</taxon>
        <taxon>Apicomplexa</taxon>
        <taxon>Conoidasida</taxon>
        <taxon>Coccidia</taxon>
        <taxon>Eucoccidiorida</taxon>
        <taxon>Eimeriorina</taxon>
        <taxon>Sarcocystidae</taxon>
        <taxon>Besnoitia</taxon>
    </lineage>
</organism>
<evidence type="ECO:0000256" key="6">
    <source>
        <dbReference type="ARBA" id="ARBA00022723"/>
    </source>
</evidence>
<evidence type="ECO:0000256" key="4">
    <source>
        <dbReference type="ARBA" id="ARBA00022448"/>
    </source>
</evidence>
<evidence type="ECO:0000259" key="14">
    <source>
        <dbReference type="Pfam" id="PF05187"/>
    </source>
</evidence>
<dbReference type="SUPFAM" id="SSF54373">
    <property type="entry name" value="FAD-linked reductases, C-terminal domain"/>
    <property type="match status" value="1"/>
</dbReference>
<feature type="region of interest" description="Disordered" evidence="13">
    <location>
        <begin position="225"/>
        <end position="244"/>
    </location>
</feature>
<feature type="region of interest" description="Disordered" evidence="13">
    <location>
        <begin position="1047"/>
        <end position="1093"/>
    </location>
</feature>
<keyword evidence="8" id="KW-0249">Electron transport</keyword>
<feature type="compositionally biased region" description="Basic and acidic residues" evidence="13">
    <location>
        <begin position="363"/>
        <end position="378"/>
    </location>
</feature>
<accession>A0A2A9MDS5</accession>
<dbReference type="Pfam" id="PF05187">
    <property type="entry name" value="Fer4_ETF_QO"/>
    <property type="match status" value="2"/>
</dbReference>
<dbReference type="KEGG" id="bbes:BESB_048500"/>
<dbReference type="PANTHER" id="PTHR10617:SF107">
    <property type="entry name" value="ELECTRON TRANSFER FLAVOPROTEIN-UBIQUINONE OXIDOREDUCTASE, MITOCHONDRIAL"/>
    <property type="match status" value="1"/>
</dbReference>
<keyword evidence="6" id="KW-0479">Metal-binding</keyword>
<evidence type="ECO:0000313" key="17">
    <source>
        <dbReference type="Proteomes" id="UP000224006"/>
    </source>
</evidence>
<dbReference type="Gene3D" id="3.30.9.90">
    <property type="match status" value="2"/>
</dbReference>
<keyword evidence="5" id="KW-0285">Flavoprotein</keyword>
<dbReference type="InterPro" id="IPR049398">
    <property type="entry name" value="ETF-QO/FixC_UQ-bd"/>
</dbReference>
<evidence type="ECO:0000256" key="3">
    <source>
        <dbReference type="ARBA" id="ARBA00012696"/>
    </source>
</evidence>
<dbReference type="GeneID" id="40309780"/>
<evidence type="ECO:0000256" key="13">
    <source>
        <dbReference type="SAM" id="MobiDB-lite"/>
    </source>
</evidence>
<dbReference type="Gene3D" id="3.30.70.20">
    <property type="match status" value="1"/>
</dbReference>
<feature type="domain" description="ETF-QO/FixX C-terminal" evidence="14">
    <location>
        <begin position="1088"/>
        <end position="1131"/>
    </location>
</feature>
<dbReference type="VEuPathDB" id="ToxoDB:BESB_048500"/>
<evidence type="ECO:0000256" key="7">
    <source>
        <dbReference type="ARBA" id="ARBA00022827"/>
    </source>
</evidence>
<dbReference type="SUPFAM" id="SSF54862">
    <property type="entry name" value="4Fe-4S ferredoxins"/>
    <property type="match status" value="1"/>
</dbReference>
<dbReference type="STRING" id="94643.A0A2A9MDS5"/>
<evidence type="ECO:0000313" key="16">
    <source>
        <dbReference type="EMBL" id="PFH36658.1"/>
    </source>
</evidence>
<feature type="compositionally biased region" description="Basic and acidic residues" evidence="13">
    <location>
        <begin position="1074"/>
        <end position="1085"/>
    </location>
</feature>
<reference evidence="16 17" key="1">
    <citation type="submission" date="2017-09" db="EMBL/GenBank/DDBJ databases">
        <title>Genome sequencing of Besnoitia besnoiti strain Bb-Ger1.</title>
        <authorList>
            <person name="Schares G."/>
            <person name="Venepally P."/>
            <person name="Lorenzi H.A."/>
        </authorList>
    </citation>
    <scope>NUCLEOTIDE SEQUENCE [LARGE SCALE GENOMIC DNA]</scope>
    <source>
        <strain evidence="16 17">Bb-Ger1</strain>
    </source>
</reference>
<feature type="compositionally biased region" description="Low complexity" evidence="13">
    <location>
        <begin position="225"/>
        <end position="243"/>
    </location>
</feature>
<dbReference type="GO" id="GO:0004174">
    <property type="term" value="F:electron-transferring-flavoprotein dehydrogenase activity"/>
    <property type="evidence" value="ECO:0007669"/>
    <property type="project" value="UniProtKB-EC"/>
</dbReference>
<keyword evidence="4" id="KW-0813">Transport</keyword>
<dbReference type="GO" id="GO:0005739">
    <property type="term" value="C:mitochondrion"/>
    <property type="evidence" value="ECO:0007669"/>
    <property type="project" value="UniProtKB-ARBA"/>
</dbReference>
<comment type="cofactor">
    <cofactor evidence="2">
        <name>FAD</name>
        <dbReference type="ChEBI" id="CHEBI:57692"/>
    </cofactor>
</comment>
<dbReference type="EMBL" id="NWUJ01000003">
    <property type="protein sequence ID" value="PFH36658.1"/>
    <property type="molecule type" value="Genomic_DNA"/>
</dbReference>
<dbReference type="Pfam" id="PF13450">
    <property type="entry name" value="NAD_binding_8"/>
    <property type="match status" value="1"/>
</dbReference>
<evidence type="ECO:0000256" key="1">
    <source>
        <dbReference type="ARBA" id="ARBA00001966"/>
    </source>
</evidence>